<dbReference type="EMBL" id="JNOM01000001">
    <property type="protein sequence ID" value="KNG91619.1"/>
    <property type="molecule type" value="Genomic_DNA"/>
</dbReference>
<proteinExistence type="predicted"/>
<name>A0A0L1JIM5_ASPN3</name>
<evidence type="ECO:0000256" key="1">
    <source>
        <dbReference type="SAM" id="MobiDB-lite"/>
    </source>
</evidence>
<dbReference type="InterPro" id="IPR018306">
    <property type="entry name" value="Phage_T5_Orf172_DNA-bd"/>
</dbReference>
<reference evidence="3 4" key="1">
    <citation type="submission" date="2014-06" db="EMBL/GenBank/DDBJ databases">
        <title>The Genome of the Aflatoxigenic Filamentous Fungus Aspergillus nomius.</title>
        <authorList>
            <person name="Moore M.G."/>
            <person name="Shannon B.M."/>
            <person name="Brian M.M."/>
        </authorList>
    </citation>
    <scope>NUCLEOTIDE SEQUENCE [LARGE SCALE GENOMIC DNA]</scope>
    <source>
        <strain evidence="3 4">NRRL 13137</strain>
    </source>
</reference>
<dbReference type="OrthoDB" id="4474050at2759"/>
<dbReference type="Pfam" id="PF10544">
    <property type="entry name" value="T5orf172"/>
    <property type="match status" value="1"/>
</dbReference>
<sequence>MAIKQTYFIPFHLFSSEEYTGQCAAYKSGGNDGRCTSTPGSDLIKKTKINELHAKLQSSYKNRTGDAEKGQMLKELAGLTICGKQKNNGAIEDAVRQWNSELKTQDSPAVCPATPARNVNAQSKKDKGSSKLEFTPYKIDDMDKYIVGKLNQAAGHDSSMDSDKEKRDHLYIFECEDAKGMCKLGYSSSLTRRAREQEKCYPNFTERRSLYCPNPDIFEKVVHRELSQDRYKHKCSRCNVTHNEWFKADLDELYRRVKVWCQFSQGFQDPEKRVDVRIPPPELPSGPDRWYKWAQKWVQDWEKQGLHFEPNTSDTSAVHNAIMDVEALNLDDAESVPGLSPSSSVSGIPGDEYIDPPTPTPIERSRNGKSLLKNSLIIPTASPSMSSEEYWTAVEGLSTHKGSVLFPQVPGGYPASPVKVTTNEDENGLVGTLENMTLR</sequence>
<dbReference type="RefSeq" id="XP_015412542.1">
    <property type="nucleotide sequence ID" value="XM_015545444.1"/>
</dbReference>
<protein>
    <recommendedName>
        <fullName evidence="2">Bacteriophage T5 Orf172 DNA-binding domain-containing protein</fullName>
    </recommendedName>
</protein>
<feature type="region of interest" description="Disordered" evidence="1">
    <location>
        <begin position="335"/>
        <end position="366"/>
    </location>
</feature>
<organism evidence="3 4">
    <name type="scientific">Aspergillus nomiae NRRL (strain ATCC 15546 / NRRL 13137 / CBS 260.88 / M93)</name>
    <dbReference type="NCBI Taxonomy" id="1509407"/>
    <lineage>
        <taxon>Eukaryota</taxon>
        <taxon>Fungi</taxon>
        <taxon>Dikarya</taxon>
        <taxon>Ascomycota</taxon>
        <taxon>Pezizomycotina</taxon>
        <taxon>Eurotiomycetes</taxon>
        <taxon>Eurotiomycetidae</taxon>
        <taxon>Eurotiales</taxon>
        <taxon>Aspergillaceae</taxon>
        <taxon>Aspergillus</taxon>
        <taxon>Aspergillus subgen. Circumdati</taxon>
    </lineage>
</organism>
<dbReference type="InterPro" id="IPR053006">
    <property type="entry name" value="Meiosis_regulatory"/>
</dbReference>
<feature type="region of interest" description="Disordered" evidence="1">
    <location>
        <begin position="106"/>
        <end position="127"/>
    </location>
</feature>
<gene>
    <name evidence="3" type="ORF">ANOM_000186</name>
</gene>
<dbReference type="PANTHER" id="PTHR28094:SF1">
    <property type="entry name" value="MEIOTICALLY UP-REGULATED GENE 113 PROTEIN"/>
    <property type="match status" value="1"/>
</dbReference>
<evidence type="ECO:0000313" key="3">
    <source>
        <dbReference type="EMBL" id="KNG91619.1"/>
    </source>
</evidence>
<evidence type="ECO:0000313" key="4">
    <source>
        <dbReference type="Proteomes" id="UP000037505"/>
    </source>
</evidence>
<dbReference type="PANTHER" id="PTHR28094">
    <property type="entry name" value="MEIOTICALLY UP-REGULATED GENE 113 PROTEIN"/>
    <property type="match status" value="1"/>
</dbReference>
<feature type="domain" description="Bacteriophage T5 Orf172 DNA-binding" evidence="2">
    <location>
        <begin position="176"/>
        <end position="260"/>
    </location>
</feature>
<accession>A0A0L1JIM5</accession>
<dbReference type="STRING" id="1509407.A0A0L1JIM5"/>
<dbReference type="GeneID" id="26801990"/>
<feature type="compositionally biased region" description="Low complexity" evidence="1">
    <location>
        <begin position="335"/>
        <end position="347"/>
    </location>
</feature>
<dbReference type="Proteomes" id="UP000037505">
    <property type="component" value="Unassembled WGS sequence"/>
</dbReference>
<evidence type="ECO:0000259" key="2">
    <source>
        <dbReference type="SMART" id="SM00974"/>
    </source>
</evidence>
<dbReference type="AlphaFoldDB" id="A0A0L1JIM5"/>
<keyword evidence="4" id="KW-1185">Reference proteome</keyword>
<dbReference type="SMART" id="SM00974">
    <property type="entry name" value="T5orf172"/>
    <property type="match status" value="1"/>
</dbReference>
<comment type="caution">
    <text evidence="3">The sequence shown here is derived from an EMBL/GenBank/DDBJ whole genome shotgun (WGS) entry which is preliminary data.</text>
</comment>